<comment type="caution">
    <text evidence="1">The sequence shown here is derived from an EMBL/GenBank/DDBJ whole genome shotgun (WGS) entry which is preliminary data.</text>
</comment>
<gene>
    <name evidence="1" type="ORF">E7512_07620</name>
</gene>
<evidence type="ECO:0000313" key="2">
    <source>
        <dbReference type="Proteomes" id="UP000754750"/>
    </source>
</evidence>
<reference evidence="1" key="1">
    <citation type="submission" date="2019-04" db="EMBL/GenBank/DDBJ databases">
        <title>Evolution of Biomass-Degrading Anaerobic Consortia Revealed by Metagenomics.</title>
        <authorList>
            <person name="Peng X."/>
        </authorList>
    </citation>
    <scope>NUCLEOTIDE SEQUENCE</scope>
    <source>
        <strain evidence="1">SIG551</strain>
    </source>
</reference>
<accession>A0A928Q542</accession>
<dbReference type="Proteomes" id="UP000754750">
    <property type="component" value="Unassembled WGS sequence"/>
</dbReference>
<evidence type="ECO:0000313" key="1">
    <source>
        <dbReference type="EMBL" id="MBE6833432.1"/>
    </source>
</evidence>
<dbReference type="AlphaFoldDB" id="A0A928Q542"/>
<name>A0A928Q542_9FIRM</name>
<dbReference type="EMBL" id="SVNY01000003">
    <property type="protein sequence ID" value="MBE6833432.1"/>
    <property type="molecule type" value="Genomic_DNA"/>
</dbReference>
<dbReference type="RefSeq" id="WP_020072617.1">
    <property type="nucleotide sequence ID" value="NZ_JBKWRC010000002.1"/>
</dbReference>
<sequence>MTRAGFLRRMLERYGSDTIVTVPGESPVTVRAMIQAMNYKNKVYPDDAWMPEGYFDNSHFFYIGPPDCRLDQMSGAVLRCAGREYQVIRAQNFVAGNRALYVWAVLRELPGEEADGGI</sequence>
<protein>
    <submittedName>
        <fullName evidence="1">Uncharacterized protein</fullName>
    </submittedName>
</protein>
<organism evidence="1 2">
    <name type="scientific">Faecalispora sporosphaeroides</name>
    <dbReference type="NCBI Taxonomy" id="1549"/>
    <lineage>
        <taxon>Bacteria</taxon>
        <taxon>Bacillati</taxon>
        <taxon>Bacillota</taxon>
        <taxon>Clostridia</taxon>
        <taxon>Eubacteriales</taxon>
        <taxon>Oscillospiraceae</taxon>
        <taxon>Faecalispora</taxon>
    </lineage>
</organism>
<proteinExistence type="predicted"/>